<dbReference type="EMBL" id="QMIG01000001">
    <property type="protein sequence ID" value="RAW18767.1"/>
    <property type="molecule type" value="Genomic_DNA"/>
</dbReference>
<name>A0A329R2H0_9ACTN</name>
<dbReference type="GO" id="GO:0016020">
    <property type="term" value="C:membrane"/>
    <property type="evidence" value="ECO:0007669"/>
    <property type="project" value="InterPro"/>
</dbReference>
<dbReference type="GO" id="GO:0015276">
    <property type="term" value="F:ligand-gated monoatomic ion channel activity"/>
    <property type="evidence" value="ECO:0007669"/>
    <property type="project" value="InterPro"/>
</dbReference>
<evidence type="ECO:0000256" key="2">
    <source>
        <dbReference type="ARBA" id="ARBA00010333"/>
    </source>
</evidence>
<keyword evidence="3" id="KW-0732">Signal</keyword>
<evidence type="ECO:0000259" key="7">
    <source>
        <dbReference type="SMART" id="SM00079"/>
    </source>
</evidence>
<evidence type="ECO:0000256" key="5">
    <source>
        <dbReference type="SAM" id="MobiDB-lite"/>
    </source>
</evidence>
<dbReference type="PROSITE" id="PS01039">
    <property type="entry name" value="SBP_BACTERIAL_3"/>
    <property type="match status" value="1"/>
</dbReference>
<dbReference type="GO" id="GO:0030313">
    <property type="term" value="C:cell envelope"/>
    <property type="evidence" value="ECO:0007669"/>
    <property type="project" value="UniProtKB-SubCell"/>
</dbReference>
<evidence type="ECO:0000256" key="3">
    <source>
        <dbReference type="ARBA" id="ARBA00022729"/>
    </source>
</evidence>
<proteinExistence type="inferred from homology"/>
<organism evidence="8 9">
    <name type="scientific">Phytoactinopolyspora halophila</name>
    <dbReference type="NCBI Taxonomy" id="1981511"/>
    <lineage>
        <taxon>Bacteria</taxon>
        <taxon>Bacillati</taxon>
        <taxon>Actinomycetota</taxon>
        <taxon>Actinomycetes</taxon>
        <taxon>Jiangellales</taxon>
        <taxon>Jiangellaceae</taxon>
        <taxon>Phytoactinopolyspora</taxon>
    </lineage>
</organism>
<evidence type="ECO:0008006" key="10">
    <source>
        <dbReference type="Google" id="ProtNLM"/>
    </source>
</evidence>
<keyword evidence="9" id="KW-1185">Reference proteome</keyword>
<dbReference type="Gene3D" id="3.40.190.10">
    <property type="entry name" value="Periplasmic binding protein-like II"/>
    <property type="match status" value="2"/>
</dbReference>
<evidence type="ECO:0000313" key="8">
    <source>
        <dbReference type="EMBL" id="RAW18767.1"/>
    </source>
</evidence>
<dbReference type="SMART" id="SM00079">
    <property type="entry name" value="PBPe"/>
    <property type="match status" value="1"/>
</dbReference>
<sequence>MTRRRSEASPGSGRRGSPANGHCATCRVAGDTGLGRSTSICRRGIRRHGHAGDGTSYFFTRSWPDDDPRAPRRWQDFSPLPTSIVGSTDVQLLRRTRPDRTTKENDMRIRNYRVFAACAALALAMTACGDDADDTGDDTATSDDGTSDDGTSDDGSSAELELMEEGTLRVGSDIDFPPFEMVEDDEIVGFDVDLMEEIADRLGVEVEWVDTPFDTIFTQLAAGDFDAIISGITITEDRQQTVDFSDPYFESIQSVVVRTDSDISGVADLADADVGVQAGTTGEAYAQENFTDSTVRDFPTYPAAFTALETEGVDAVFADLPAAESQVEGSDVLEIAEEVDTGERYGIAVQPDDEAMRSAINEQLEAIIADGTYEEIYAEWFDGQQPPESFRS</sequence>
<comment type="caution">
    <text evidence="8">The sequence shown here is derived from an EMBL/GenBank/DDBJ whole genome shotgun (WGS) entry which is preliminary data.</text>
</comment>
<dbReference type="PANTHER" id="PTHR35936:SF19">
    <property type="entry name" value="AMINO-ACID-BINDING PROTEIN YXEM-RELATED"/>
    <property type="match status" value="1"/>
</dbReference>
<evidence type="ECO:0000313" key="9">
    <source>
        <dbReference type="Proteomes" id="UP000250462"/>
    </source>
</evidence>
<dbReference type="Proteomes" id="UP000250462">
    <property type="component" value="Unassembled WGS sequence"/>
</dbReference>
<dbReference type="Pfam" id="PF00497">
    <property type="entry name" value="SBP_bac_3"/>
    <property type="match status" value="1"/>
</dbReference>
<feature type="region of interest" description="Disordered" evidence="5">
    <location>
        <begin position="134"/>
        <end position="159"/>
    </location>
</feature>
<dbReference type="PANTHER" id="PTHR35936">
    <property type="entry name" value="MEMBRANE-BOUND LYTIC MUREIN TRANSGLYCOSYLASE F"/>
    <property type="match status" value="1"/>
</dbReference>
<feature type="region of interest" description="Disordered" evidence="5">
    <location>
        <begin position="1"/>
        <end position="22"/>
    </location>
</feature>
<feature type="domain" description="Ionotropic glutamate receptor C-terminal" evidence="7">
    <location>
        <begin position="167"/>
        <end position="383"/>
    </location>
</feature>
<reference evidence="8 9" key="1">
    <citation type="submission" date="2018-06" db="EMBL/GenBank/DDBJ databases">
        <title>Phytoactinopolyspora halophila sp. nov., a novel halophilic actinomycete isolated from a saline soil in China.</title>
        <authorList>
            <person name="Tang S.-K."/>
        </authorList>
    </citation>
    <scope>NUCLEOTIDE SEQUENCE [LARGE SCALE GENOMIC DNA]</scope>
    <source>
        <strain evidence="8 9">YIM 96934</strain>
    </source>
</reference>
<feature type="domain" description="Solute-binding protein family 3/N-terminal" evidence="6">
    <location>
        <begin position="167"/>
        <end position="384"/>
    </location>
</feature>
<evidence type="ECO:0000259" key="6">
    <source>
        <dbReference type="SMART" id="SM00062"/>
    </source>
</evidence>
<accession>A0A329R2H0</accession>
<dbReference type="SMART" id="SM00062">
    <property type="entry name" value="PBPb"/>
    <property type="match status" value="1"/>
</dbReference>
<evidence type="ECO:0000256" key="4">
    <source>
        <dbReference type="RuleBase" id="RU003744"/>
    </source>
</evidence>
<evidence type="ECO:0000256" key="1">
    <source>
        <dbReference type="ARBA" id="ARBA00004196"/>
    </source>
</evidence>
<dbReference type="CDD" id="cd13624">
    <property type="entry name" value="PBP2_Arg_Lys_His"/>
    <property type="match status" value="1"/>
</dbReference>
<dbReference type="AlphaFoldDB" id="A0A329R2H0"/>
<dbReference type="InterPro" id="IPR018313">
    <property type="entry name" value="SBP_3_CS"/>
</dbReference>
<feature type="compositionally biased region" description="Acidic residues" evidence="5">
    <location>
        <begin position="134"/>
        <end position="152"/>
    </location>
</feature>
<dbReference type="InterPro" id="IPR001638">
    <property type="entry name" value="Solute-binding_3/MltF_N"/>
</dbReference>
<gene>
    <name evidence="8" type="ORF">DPM12_01485</name>
</gene>
<dbReference type="InterPro" id="IPR001320">
    <property type="entry name" value="Iontro_rcpt_C"/>
</dbReference>
<comment type="similarity">
    <text evidence="2 4">Belongs to the bacterial solute-binding protein 3 family.</text>
</comment>
<comment type="subcellular location">
    <subcellularLocation>
        <location evidence="1">Cell envelope</location>
    </subcellularLocation>
</comment>
<protein>
    <recommendedName>
        <fullName evidence="10">Basic amino acid ABC transporter substrate-binding protein</fullName>
    </recommendedName>
</protein>
<dbReference type="SUPFAM" id="SSF53850">
    <property type="entry name" value="Periplasmic binding protein-like II"/>
    <property type="match status" value="1"/>
</dbReference>